<evidence type="ECO:0000313" key="19">
    <source>
        <dbReference type="EMBL" id="MXO64744.1"/>
    </source>
</evidence>
<feature type="domain" description="Nudix hydrolase" evidence="18">
    <location>
        <begin position="6"/>
        <end position="136"/>
    </location>
</feature>
<dbReference type="PROSITE" id="PS00893">
    <property type="entry name" value="NUDIX_BOX"/>
    <property type="match status" value="1"/>
</dbReference>
<keyword evidence="7 17" id="KW-0378">Hydrolase</keyword>
<dbReference type="InterPro" id="IPR047127">
    <property type="entry name" value="MutT-like"/>
</dbReference>
<evidence type="ECO:0000256" key="7">
    <source>
        <dbReference type="ARBA" id="ARBA00022801"/>
    </source>
</evidence>
<comment type="similarity">
    <text evidence="2 17">Belongs to the Nudix hydrolase family.</text>
</comment>
<reference evidence="19 20" key="1">
    <citation type="submission" date="2019-12" db="EMBL/GenBank/DDBJ databases">
        <title>Genomic-based taxomic classification of the family Erythrobacteraceae.</title>
        <authorList>
            <person name="Xu L."/>
        </authorList>
    </citation>
    <scope>NUCLEOTIDE SEQUENCE [LARGE SCALE GENOMIC DNA]</scope>
    <source>
        <strain evidence="19 20">LMG 29518</strain>
    </source>
</reference>
<organism evidence="19 20">
    <name type="scientific">Altericroceibacterium endophyticum</name>
    <dbReference type="NCBI Taxonomy" id="1808508"/>
    <lineage>
        <taxon>Bacteria</taxon>
        <taxon>Pseudomonadati</taxon>
        <taxon>Pseudomonadota</taxon>
        <taxon>Alphaproteobacteria</taxon>
        <taxon>Sphingomonadales</taxon>
        <taxon>Erythrobacteraceae</taxon>
        <taxon>Altericroceibacterium</taxon>
    </lineage>
</organism>
<dbReference type="InterPro" id="IPR020084">
    <property type="entry name" value="NUDIX_hydrolase_CS"/>
</dbReference>
<evidence type="ECO:0000256" key="4">
    <source>
        <dbReference type="ARBA" id="ARBA00022705"/>
    </source>
</evidence>
<evidence type="ECO:0000256" key="3">
    <source>
        <dbReference type="ARBA" id="ARBA00022457"/>
    </source>
</evidence>
<protein>
    <recommendedName>
        <fullName evidence="13">8-oxo-dGTP diphosphatase</fullName>
        <ecNumber evidence="12">3.6.1.55</ecNumber>
    </recommendedName>
    <alternativeName>
        <fullName evidence="16">7,8-dihydro-8-oxoguanine-triphosphatase</fullName>
    </alternativeName>
    <alternativeName>
        <fullName evidence="15">Mutator protein MutT</fullName>
    </alternativeName>
    <alternativeName>
        <fullName evidence="14">dGTP pyrophosphohydrolase</fullName>
    </alternativeName>
</protein>
<evidence type="ECO:0000256" key="10">
    <source>
        <dbReference type="ARBA" id="ARBA00035861"/>
    </source>
</evidence>
<evidence type="ECO:0000256" key="2">
    <source>
        <dbReference type="ARBA" id="ARBA00005582"/>
    </source>
</evidence>
<dbReference type="Pfam" id="PF00293">
    <property type="entry name" value="NUDIX"/>
    <property type="match status" value="1"/>
</dbReference>
<comment type="catalytic activity">
    <reaction evidence="10">
        <text>8-oxo-dGTP + H2O = 8-oxo-dGMP + diphosphate + H(+)</text>
        <dbReference type="Rhea" id="RHEA:31575"/>
        <dbReference type="ChEBI" id="CHEBI:15377"/>
        <dbReference type="ChEBI" id="CHEBI:15378"/>
        <dbReference type="ChEBI" id="CHEBI:33019"/>
        <dbReference type="ChEBI" id="CHEBI:63224"/>
        <dbReference type="ChEBI" id="CHEBI:77896"/>
        <dbReference type="EC" id="3.6.1.55"/>
    </reaction>
</comment>
<dbReference type="Proteomes" id="UP000438476">
    <property type="component" value="Unassembled WGS sequence"/>
</dbReference>
<dbReference type="Gene3D" id="3.90.79.10">
    <property type="entry name" value="Nucleoside Triphosphate Pyrophosphohydrolase"/>
    <property type="match status" value="1"/>
</dbReference>
<dbReference type="GO" id="GO:0044716">
    <property type="term" value="F:8-oxo-GDP phosphatase activity"/>
    <property type="evidence" value="ECO:0007669"/>
    <property type="project" value="TreeGrafter"/>
</dbReference>
<keyword evidence="3" id="KW-0515">Mutator protein</keyword>
<evidence type="ECO:0000313" key="20">
    <source>
        <dbReference type="Proteomes" id="UP000438476"/>
    </source>
</evidence>
<evidence type="ECO:0000256" key="5">
    <source>
        <dbReference type="ARBA" id="ARBA00022723"/>
    </source>
</evidence>
<dbReference type="GO" id="GO:0044715">
    <property type="term" value="F:8-oxo-dGDP phosphatase activity"/>
    <property type="evidence" value="ECO:0007669"/>
    <property type="project" value="TreeGrafter"/>
</dbReference>
<evidence type="ECO:0000256" key="14">
    <source>
        <dbReference type="ARBA" id="ARBA00041592"/>
    </source>
</evidence>
<evidence type="ECO:0000256" key="17">
    <source>
        <dbReference type="RuleBase" id="RU003476"/>
    </source>
</evidence>
<dbReference type="GO" id="GO:0046872">
    <property type="term" value="F:metal ion binding"/>
    <property type="evidence" value="ECO:0007669"/>
    <property type="project" value="UniProtKB-KW"/>
</dbReference>
<comment type="cofactor">
    <cofactor evidence="1">
        <name>Mg(2+)</name>
        <dbReference type="ChEBI" id="CHEBI:18420"/>
    </cofactor>
</comment>
<keyword evidence="9" id="KW-0234">DNA repair</keyword>
<keyword evidence="4" id="KW-0235">DNA replication</keyword>
<dbReference type="GO" id="GO:0006260">
    <property type="term" value="P:DNA replication"/>
    <property type="evidence" value="ECO:0007669"/>
    <property type="project" value="UniProtKB-KW"/>
</dbReference>
<evidence type="ECO:0000256" key="15">
    <source>
        <dbReference type="ARBA" id="ARBA00041979"/>
    </source>
</evidence>
<evidence type="ECO:0000256" key="13">
    <source>
        <dbReference type="ARBA" id="ARBA00040794"/>
    </source>
</evidence>
<accession>A0A6I4T0T3</accession>
<evidence type="ECO:0000256" key="1">
    <source>
        <dbReference type="ARBA" id="ARBA00001946"/>
    </source>
</evidence>
<dbReference type="PANTHER" id="PTHR47707:SF1">
    <property type="entry name" value="NUDIX HYDROLASE FAMILY PROTEIN"/>
    <property type="match status" value="1"/>
</dbReference>
<dbReference type="OrthoDB" id="9810648at2"/>
<dbReference type="InterPro" id="IPR020476">
    <property type="entry name" value="Nudix_hydrolase"/>
</dbReference>
<comment type="catalytic activity">
    <reaction evidence="11">
        <text>8-oxo-GTP + H2O = 8-oxo-GMP + diphosphate + H(+)</text>
        <dbReference type="Rhea" id="RHEA:67616"/>
        <dbReference type="ChEBI" id="CHEBI:15377"/>
        <dbReference type="ChEBI" id="CHEBI:15378"/>
        <dbReference type="ChEBI" id="CHEBI:33019"/>
        <dbReference type="ChEBI" id="CHEBI:143553"/>
        <dbReference type="ChEBI" id="CHEBI:145694"/>
    </reaction>
</comment>
<evidence type="ECO:0000256" key="6">
    <source>
        <dbReference type="ARBA" id="ARBA00022763"/>
    </source>
</evidence>
<evidence type="ECO:0000256" key="12">
    <source>
        <dbReference type="ARBA" id="ARBA00038905"/>
    </source>
</evidence>
<sequence length="136" mass="15359">MKESIAFMPVAAACLRDREGRFLLQQMLPHKRHAGLWEFPGGKIEAQELPEAALAREIHEELGIMLDPQGLSPAGFAREGDGVSAPAILLLLFDVAHWQGSPQGCEGQNWAWFDEKEIETLPMPPMDRHIWEKYKK</sequence>
<dbReference type="PROSITE" id="PS51462">
    <property type="entry name" value="NUDIX"/>
    <property type="match status" value="1"/>
</dbReference>
<dbReference type="SUPFAM" id="SSF55811">
    <property type="entry name" value="Nudix"/>
    <property type="match status" value="1"/>
</dbReference>
<evidence type="ECO:0000256" key="11">
    <source>
        <dbReference type="ARBA" id="ARBA00036904"/>
    </source>
</evidence>
<comment type="caution">
    <text evidence="19">The sequence shown here is derived from an EMBL/GenBank/DDBJ whole genome shotgun (WGS) entry which is preliminary data.</text>
</comment>
<evidence type="ECO:0000256" key="8">
    <source>
        <dbReference type="ARBA" id="ARBA00022842"/>
    </source>
</evidence>
<dbReference type="InterPro" id="IPR015797">
    <property type="entry name" value="NUDIX_hydrolase-like_dom_sf"/>
</dbReference>
<dbReference type="GO" id="GO:0035539">
    <property type="term" value="F:8-oxo-7,8-dihydrodeoxyguanosine triphosphate pyrophosphatase activity"/>
    <property type="evidence" value="ECO:0007669"/>
    <property type="project" value="UniProtKB-EC"/>
</dbReference>
<keyword evidence="8" id="KW-0460">Magnesium</keyword>
<dbReference type="AlphaFoldDB" id="A0A6I4T0T3"/>
<keyword evidence="20" id="KW-1185">Reference proteome</keyword>
<evidence type="ECO:0000259" key="18">
    <source>
        <dbReference type="PROSITE" id="PS51462"/>
    </source>
</evidence>
<dbReference type="EC" id="3.6.1.55" evidence="12"/>
<evidence type="ECO:0000256" key="9">
    <source>
        <dbReference type="ARBA" id="ARBA00023204"/>
    </source>
</evidence>
<keyword evidence="5" id="KW-0479">Metal-binding</keyword>
<dbReference type="GO" id="GO:0008413">
    <property type="term" value="F:8-oxo-7,8-dihydroguanosine triphosphate pyrophosphatase activity"/>
    <property type="evidence" value="ECO:0007669"/>
    <property type="project" value="TreeGrafter"/>
</dbReference>
<dbReference type="PANTHER" id="PTHR47707">
    <property type="entry name" value="8-OXO-DGTP DIPHOSPHATASE"/>
    <property type="match status" value="1"/>
</dbReference>
<gene>
    <name evidence="19" type="ORF">GRI91_03140</name>
</gene>
<keyword evidence="6" id="KW-0227">DNA damage</keyword>
<dbReference type="PRINTS" id="PR00502">
    <property type="entry name" value="NUDIXFAMILY"/>
</dbReference>
<name>A0A6I4T0T3_9SPHN</name>
<proteinExistence type="inferred from homology"/>
<evidence type="ECO:0000256" key="16">
    <source>
        <dbReference type="ARBA" id="ARBA00042798"/>
    </source>
</evidence>
<dbReference type="InterPro" id="IPR000086">
    <property type="entry name" value="NUDIX_hydrolase_dom"/>
</dbReference>
<dbReference type="EMBL" id="WTYT01000001">
    <property type="protein sequence ID" value="MXO64744.1"/>
    <property type="molecule type" value="Genomic_DNA"/>
</dbReference>
<dbReference type="GO" id="GO:0006281">
    <property type="term" value="P:DNA repair"/>
    <property type="evidence" value="ECO:0007669"/>
    <property type="project" value="UniProtKB-KW"/>
</dbReference>
<dbReference type="RefSeq" id="WP_160735140.1">
    <property type="nucleotide sequence ID" value="NZ_WTYT01000001.1"/>
</dbReference>